<evidence type="ECO:0000256" key="8">
    <source>
        <dbReference type="PROSITE-ProRule" id="PRU00042"/>
    </source>
</evidence>
<keyword evidence="3 8" id="KW-0863">Zinc-finger</keyword>
<evidence type="ECO:0000256" key="1">
    <source>
        <dbReference type="ARBA" id="ARBA00004123"/>
    </source>
</evidence>
<comment type="subcellular location">
    <subcellularLocation>
        <location evidence="1">Nucleus</location>
    </subcellularLocation>
</comment>
<proteinExistence type="predicted"/>
<feature type="domain" description="C2H2-type" evidence="10">
    <location>
        <begin position="52"/>
        <end position="79"/>
    </location>
</feature>
<keyword evidence="4" id="KW-0862">Zinc</keyword>
<keyword evidence="6" id="KW-0804">Transcription</keyword>
<accession>A0AAD7LNF5</accession>
<dbReference type="InterPro" id="IPR013087">
    <property type="entry name" value="Znf_C2H2_type"/>
</dbReference>
<evidence type="ECO:0000256" key="2">
    <source>
        <dbReference type="ARBA" id="ARBA00022723"/>
    </source>
</evidence>
<dbReference type="Gene3D" id="3.30.160.60">
    <property type="entry name" value="Classic Zinc Finger"/>
    <property type="match status" value="1"/>
</dbReference>
<protein>
    <submittedName>
        <fullName evidence="11">Transcriptional regulator SUPERMAN-like</fullName>
    </submittedName>
</protein>
<evidence type="ECO:0000313" key="12">
    <source>
        <dbReference type="Proteomes" id="UP001163823"/>
    </source>
</evidence>
<dbReference type="AlphaFoldDB" id="A0AAD7LNF5"/>
<dbReference type="SMART" id="SM00355">
    <property type="entry name" value="ZnF_C2H2"/>
    <property type="match status" value="1"/>
</dbReference>
<evidence type="ECO:0000256" key="4">
    <source>
        <dbReference type="ARBA" id="ARBA00022833"/>
    </source>
</evidence>
<dbReference type="PROSITE" id="PS00028">
    <property type="entry name" value="ZINC_FINGER_C2H2_1"/>
    <property type="match status" value="1"/>
</dbReference>
<sequence length="309" mass="34980">MEQGRYWMWEKRKLTLSSLTSSTKLDDSWEEQAFAEDAAGALGGCVWPPRSYTCSFCRREFRSAQALGGHMNVHRRDRARLKQSSASPPNEILHHDSQSHQNPIQNHYTSMQGYPYKSQVSGLAYNTDHPNSDHPDILASSSSASRVSAPPIIETCSEKTLFPPFTSYIVQEHRKTSPVGSPKSWSNLAEERYLYNSEPKTETQNSSQVVDSGFRTKGDNYVKTDLAVSLNLFVCRAHPVKQTDIKEEAISCKRRRTDESPRPFFLKSSSVEKHHTQSEVIDFSPSSIEELDLELRLGNMPKPKGRVEL</sequence>
<name>A0AAD7LNF5_QUISA</name>
<dbReference type="InterPro" id="IPR052426">
    <property type="entry name" value="Plant_dev_regulator"/>
</dbReference>
<dbReference type="PROSITE" id="PS50157">
    <property type="entry name" value="ZINC_FINGER_C2H2_2"/>
    <property type="match status" value="1"/>
</dbReference>
<dbReference type="EMBL" id="JARAOO010000007">
    <property type="protein sequence ID" value="KAJ7961384.1"/>
    <property type="molecule type" value="Genomic_DNA"/>
</dbReference>
<gene>
    <name evidence="11" type="ORF">O6P43_016735</name>
</gene>
<evidence type="ECO:0000256" key="5">
    <source>
        <dbReference type="ARBA" id="ARBA00023015"/>
    </source>
</evidence>
<dbReference type="GO" id="GO:0005634">
    <property type="term" value="C:nucleus"/>
    <property type="evidence" value="ECO:0007669"/>
    <property type="project" value="UniProtKB-SubCell"/>
</dbReference>
<dbReference type="PANTHER" id="PTHR45801:SF5">
    <property type="entry name" value="OS05G0286100 PROTEIN"/>
    <property type="match status" value="1"/>
</dbReference>
<evidence type="ECO:0000256" key="6">
    <source>
        <dbReference type="ARBA" id="ARBA00023163"/>
    </source>
</evidence>
<comment type="caution">
    <text evidence="11">The sequence shown here is derived from an EMBL/GenBank/DDBJ whole genome shotgun (WGS) entry which is preliminary data.</text>
</comment>
<dbReference type="Pfam" id="PF13912">
    <property type="entry name" value="zf-C2H2_6"/>
    <property type="match status" value="1"/>
</dbReference>
<dbReference type="InterPro" id="IPR036236">
    <property type="entry name" value="Znf_C2H2_sf"/>
</dbReference>
<keyword evidence="7" id="KW-0539">Nucleus</keyword>
<dbReference type="GO" id="GO:0008270">
    <property type="term" value="F:zinc ion binding"/>
    <property type="evidence" value="ECO:0007669"/>
    <property type="project" value="UniProtKB-KW"/>
</dbReference>
<reference evidence="11" key="1">
    <citation type="journal article" date="2023" name="Science">
        <title>Elucidation of the pathway for biosynthesis of saponin adjuvants from the soapbark tree.</title>
        <authorList>
            <person name="Reed J."/>
            <person name="Orme A."/>
            <person name="El-Demerdash A."/>
            <person name="Owen C."/>
            <person name="Martin L.B.B."/>
            <person name="Misra R.C."/>
            <person name="Kikuchi S."/>
            <person name="Rejzek M."/>
            <person name="Martin A.C."/>
            <person name="Harkess A."/>
            <person name="Leebens-Mack J."/>
            <person name="Louveau T."/>
            <person name="Stephenson M.J."/>
            <person name="Osbourn A."/>
        </authorList>
    </citation>
    <scope>NUCLEOTIDE SEQUENCE</scope>
    <source>
        <strain evidence="11">S10</strain>
    </source>
</reference>
<evidence type="ECO:0000313" key="11">
    <source>
        <dbReference type="EMBL" id="KAJ7961384.1"/>
    </source>
</evidence>
<organism evidence="11 12">
    <name type="scientific">Quillaja saponaria</name>
    <name type="common">Soap bark tree</name>
    <dbReference type="NCBI Taxonomy" id="32244"/>
    <lineage>
        <taxon>Eukaryota</taxon>
        <taxon>Viridiplantae</taxon>
        <taxon>Streptophyta</taxon>
        <taxon>Embryophyta</taxon>
        <taxon>Tracheophyta</taxon>
        <taxon>Spermatophyta</taxon>
        <taxon>Magnoliopsida</taxon>
        <taxon>eudicotyledons</taxon>
        <taxon>Gunneridae</taxon>
        <taxon>Pentapetalae</taxon>
        <taxon>rosids</taxon>
        <taxon>fabids</taxon>
        <taxon>Fabales</taxon>
        <taxon>Quillajaceae</taxon>
        <taxon>Quillaja</taxon>
    </lineage>
</organism>
<keyword evidence="12" id="KW-1185">Reference proteome</keyword>
<evidence type="ECO:0000256" key="7">
    <source>
        <dbReference type="ARBA" id="ARBA00023242"/>
    </source>
</evidence>
<dbReference type="Proteomes" id="UP001163823">
    <property type="component" value="Chromosome 7"/>
</dbReference>
<evidence type="ECO:0000259" key="10">
    <source>
        <dbReference type="PROSITE" id="PS50157"/>
    </source>
</evidence>
<feature type="region of interest" description="Disordered" evidence="9">
    <location>
        <begin position="81"/>
        <end position="102"/>
    </location>
</feature>
<keyword evidence="2" id="KW-0479">Metal-binding</keyword>
<evidence type="ECO:0000256" key="3">
    <source>
        <dbReference type="ARBA" id="ARBA00022771"/>
    </source>
</evidence>
<dbReference type="KEGG" id="qsa:O6P43_016735"/>
<dbReference type="SUPFAM" id="SSF57667">
    <property type="entry name" value="beta-beta-alpha zinc fingers"/>
    <property type="match status" value="1"/>
</dbReference>
<evidence type="ECO:0000256" key="9">
    <source>
        <dbReference type="SAM" id="MobiDB-lite"/>
    </source>
</evidence>
<dbReference type="PANTHER" id="PTHR45801">
    <property type="entry name" value="OS07G0101800 PROTEIN"/>
    <property type="match status" value="1"/>
</dbReference>
<keyword evidence="5" id="KW-0805">Transcription regulation</keyword>